<evidence type="ECO:0000256" key="3">
    <source>
        <dbReference type="ARBA" id="ARBA00012438"/>
    </source>
</evidence>
<dbReference type="InterPro" id="IPR036097">
    <property type="entry name" value="HisK_dim/P_sf"/>
</dbReference>
<organism evidence="13 14">
    <name type="scientific">Candidatus Coprenecus avistercoris</name>
    <dbReference type="NCBI Taxonomy" id="2840730"/>
    <lineage>
        <taxon>Bacteria</taxon>
        <taxon>Pseudomonadati</taxon>
        <taxon>Bacteroidota</taxon>
        <taxon>Bacteroidia</taxon>
        <taxon>Bacteroidales</taxon>
        <taxon>Rikenellaceae</taxon>
        <taxon>Rikenellaceae incertae sedis</taxon>
        <taxon>Candidatus Coprenecus</taxon>
    </lineage>
</organism>
<dbReference type="GO" id="GO:0016020">
    <property type="term" value="C:membrane"/>
    <property type="evidence" value="ECO:0007669"/>
    <property type="project" value="UniProtKB-SubCell"/>
</dbReference>
<keyword evidence="5" id="KW-0808">Transferase</keyword>
<dbReference type="Proteomes" id="UP000886744">
    <property type="component" value="Unassembled WGS sequence"/>
</dbReference>
<dbReference type="InterPro" id="IPR003594">
    <property type="entry name" value="HATPase_dom"/>
</dbReference>
<feature type="transmembrane region" description="Helical" evidence="10">
    <location>
        <begin position="7"/>
        <end position="29"/>
    </location>
</feature>
<reference evidence="13" key="2">
    <citation type="journal article" date="2021" name="PeerJ">
        <title>Extensive microbial diversity within the chicken gut microbiome revealed by metagenomics and culture.</title>
        <authorList>
            <person name="Gilroy R."/>
            <person name="Ravi A."/>
            <person name="Getino M."/>
            <person name="Pursley I."/>
            <person name="Horton D.L."/>
            <person name="Alikhan N.F."/>
            <person name="Baker D."/>
            <person name="Gharbi K."/>
            <person name="Hall N."/>
            <person name="Watson M."/>
            <person name="Adriaenssens E.M."/>
            <person name="Foster-Nyarko E."/>
            <person name="Jarju S."/>
            <person name="Secka A."/>
            <person name="Antonio M."/>
            <person name="Oren A."/>
            <person name="Chaudhuri R.R."/>
            <person name="La Ragione R."/>
            <person name="Hildebrand F."/>
            <person name="Pallen M.J."/>
        </authorList>
    </citation>
    <scope>NUCLEOTIDE SEQUENCE</scope>
    <source>
        <strain evidence="13">ChiHjej13B12-12457</strain>
    </source>
</reference>
<evidence type="ECO:0000256" key="9">
    <source>
        <dbReference type="ARBA" id="ARBA00023012"/>
    </source>
</evidence>
<evidence type="ECO:0000256" key="4">
    <source>
        <dbReference type="ARBA" id="ARBA00022553"/>
    </source>
</evidence>
<dbReference type="GO" id="GO:0000156">
    <property type="term" value="F:phosphorelay response regulator activity"/>
    <property type="evidence" value="ECO:0007669"/>
    <property type="project" value="TreeGrafter"/>
</dbReference>
<feature type="domain" description="HAMP" evidence="12">
    <location>
        <begin position="57"/>
        <end position="109"/>
    </location>
</feature>
<dbReference type="EC" id="2.7.13.3" evidence="3"/>
<dbReference type="SMART" id="SM00387">
    <property type="entry name" value="HATPase_c"/>
    <property type="match status" value="1"/>
</dbReference>
<evidence type="ECO:0000256" key="8">
    <source>
        <dbReference type="ARBA" id="ARBA00022840"/>
    </source>
</evidence>
<evidence type="ECO:0000256" key="10">
    <source>
        <dbReference type="SAM" id="Phobius"/>
    </source>
</evidence>
<evidence type="ECO:0000259" key="11">
    <source>
        <dbReference type="PROSITE" id="PS50109"/>
    </source>
</evidence>
<dbReference type="PROSITE" id="PS50885">
    <property type="entry name" value="HAMP"/>
    <property type="match status" value="1"/>
</dbReference>
<keyword evidence="9" id="KW-0902">Two-component regulatory system</keyword>
<dbReference type="GO" id="GO:0005524">
    <property type="term" value="F:ATP binding"/>
    <property type="evidence" value="ECO:0007669"/>
    <property type="project" value="UniProtKB-KW"/>
</dbReference>
<evidence type="ECO:0000313" key="14">
    <source>
        <dbReference type="Proteomes" id="UP000886744"/>
    </source>
</evidence>
<comment type="catalytic activity">
    <reaction evidence="1">
        <text>ATP + protein L-histidine = ADP + protein N-phospho-L-histidine.</text>
        <dbReference type="EC" id="2.7.13.3"/>
    </reaction>
</comment>
<keyword evidence="4" id="KW-0597">Phosphoprotein</keyword>
<dbReference type="SUPFAM" id="SSF55874">
    <property type="entry name" value="ATPase domain of HSP90 chaperone/DNA topoisomerase II/histidine kinase"/>
    <property type="match status" value="1"/>
</dbReference>
<dbReference type="PANTHER" id="PTHR42878">
    <property type="entry name" value="TWO-COMPONENT HISTIDINE KINASE"/>
    <property type="match status" value="1"/>
</dbReference>
<dbReference type="GO" id="GO:0030295">
    <property type="term" value="F:protein kinase activator activity"/>
    <property type="evidence" value="ECO:0007669"/>
    <property type="project" value="TreeGrafter"/>
</dbReference>
<evidence type="ECO:0000256" key="7">
    <source>
        <dbReference type="ARBA" id="ARBA00022777"/>
    </source>
</evidence>
<keyword evidence="7 13" id="KW-0418">Kinase</keyword>
<dbReference type="CDD" id="cd06225">
    <property type="entry name" value="HAMP"/>
    <property type="match status" value="1"/>
</dbReference>
<dbReference type="PROSITE" id="PS50109">
    <property type="entry name" value="HIS_KIN"/>
    <property type="match status" value="1"/>
</dbReference>
<dbReference type="Gene3D" id="6.10.340.10">
    <property type="match status" value="1"/>
</dbReference>
<dbReference type="PANTHER" id="PTHR42878:SF7">
    <property type="entry name" value="SENSOR HISTIDINE KINASE GLRK"/>
    <property type="match status" value="1"/>
</dbReference>
<accession>A0A9D1DZS3</accession>
<dbReference type="InterPro" id="IPR005467">
    <property type="entry name" value="His_kinase_dom"/>
</dbReference>
<comment type="caution">
    <text evidence="13">The sequence shown here is derived from an EMBL/GenBank/DDBJ whole genome shotgun (WGS) entry which is preliminary data.</text>
</comment>
<dbReference type="Gene3D" id="3.30.565.10">
    <property type="entry name" value="Histidine kinase-like ATPase, C-terminal domain"/>
    <property type="match status" value="1"/>
</dbReference>
<keyword evidence="8" id="KW-0067">ATP-binding</keyword>
<dbReference type="SUPFAM" id="SSF55785">
    <property type="entry name" value="PYP-like sensor domain (PAS domain)"/>
    <property type="match status" value="1"/>
</dbReference>
<evidence type="ECO:0000256" key="2">
    <source>
        <dbReference type="ARBA" id="ARBA00004370"/>
    </source>
</evidence>
<dbReference type="Gene3D" id="1.10.287.130">
    <property type="match status" value="1"/>
</dbReference>
<dbReference type="InterPro" id="IPR003661">
    <property type="entry name" value="HisK_dim/P_dom"/>
</dbReference>
<dbReference type="AlphaFoldDB" id="A0A9D1DZS3"/>
<dbReference type="SUPFAM" id="SSF47384">
    <property type="entry name" value="Homodimeric domain of signal transducing histidine kinase"/>
    <property type="match status" value="1"/>
</dbReference>
<dbReference type="InterPro" id="IPR036890">
    <property type="entry name" value="HATPase_C_sf"/>
</dbReference>
<evidence type="ECO:0000256" key="1">
    <source>
        <dbReference type="ARBA" id="ARBA00000085"/>
    </source>
</evidence>
<feature type="transmembrane region" description="Helical" evidence="10">
    <location>
        <begin position="35"/>
        <end position="56"/>
    </location>
</feature>
<proteinExistence type="predicted"/>
<keyword evidence="10" id="KW-1133">Transmembrane helix</keyword>
<keyword evidence="10" id="KW-0812">Transmembrane</keyword>
<evidence type="ECO:0000256" key="6">
    <source>
        <dbReference type="ARBA" id="ARBA00022741"/>
    </source>
</evidence>
<dbReference type="EMBL" id="DVHI01000007">
    <property type="protein sequence ID" value="HIR61948.1"/>
    <property type="molecule type" value="Genomic_DNA"/>
</dbReference>
<evidence type="ECO:0000259" key="12">
    <source>
        <dbReference type="PROSITE" id="PS50885"/>
    </source>
</evidence>
<feature type="domain" description="Histidine kinase" evidence="11">
    <location>
        <begin position="232"/>
        <end position="440"/>
    </location>
</feature>
<reference evidence="13" key="1">
    <citation type="submission" date="2020-10" db="EMBL/GenBank/DDBJ databases">
        <authorList>
            <person name="Gilroy R."/>
        </authorList>
    </citation>
    <scope>NUCLEOTIDE SEQUENCE</scope>
    <source>
        <strain evidence="13">ChiHjej13B12-12457</strain>
    </source>
</reference>
<evidence type="ECO:0000313" key="13">
    <source>
        <dbReference type="EMBL" id="HIR61948.1"/>
    </source>
</evidence>
<dbReference type="CDD" id="cd00082">
    <property type="entry name" value="HisKA"/>
    <property type="match status" value="1"/>
</dbReference>
<dbReference type="Pfam" id="PF02518">
    <property type="entry name" value="HATPase_c"/>
    <property type="match status" value="1"/>
</dbReference>
<dbReference type="InterPro" id="IPR050351">
    <property type="entry name" value="BphY/WalK/GraS-like"/>
</dbReference>
<keyword evidence="6" id="KW-0547">Nucleotide-binding</keyword>
<sequence>MGSRGYFRLIAVLLIVVVAASIGFALMMADEGTGSWIYVAAQVLLIAAVVLLVILYQKTIKPLNTLSGGIDLIKEQDFSTRLRPVGQKDADRIIELFNRMSDRLHNEELRIQEQNHFLDQLIAASPAGVLIMDIGHRIDSSNPALDRMLGVRSIEPYRGQLLQDSPLPLLRLLAGLQPDEGRILQTDPLHIYRCTLSSFMDRGFPHPFYMVEPLTEELYEAEKRGYKKVIRVISHEVNNTMAGITSALYAIQQTSTDSGDGDTAAMLSILLSRIDRMSRFITDYASMARIPDPVCRPVDACAFMRRVLPFLESLRGQKQIAFVTEIDEKAGEVPIDQVLMEQVLTNIVKNAVEAFPDGSPDARITVTARPGYWCVADNGTPIPEETARHLFTPFFSTKPDGKGIGLIVIHEILTRSGIRFSLGTGEDGITRFEMFFKTIQ</sequence>
<dbReference type="InterPro" id="IPR035965">
    <property type="entry name" value="PAS-like_dom_sf"/>
</dbReference>
<gene>
    <name evidence="13" type="ORF">IAC94_00285</name>
</gene>
<evidence type="ECO:0000256" key="5">
    <source>
        <dbReference type="ARBA" id="ARBA00022679"/>
    </source>
</evidence>
<protein>
    <recommendedName>
        <fullName evidence="3">histidine kinase</fullName>
        <ecNumber evidence="3">2.7.13.3</ecNumber>
    </recommendedName>
</protein>
<dbReference type="GO" id="GO:0007234">
    <property type="term" value="P:osmosensory signaling via phosphorelay pathway"/>
    <property type="evidence" value="ECO:0007669"/>
    <property type="project" value="TreeGrafter"/>
</dbReference>
<dbReference type="GO" id="GO:0000155">
    <property type="term" value="F:phosphorelay sensor kinase activity"/>
    <property type="evidence" value="ECO:0007669"/>
    <property type="project" value="InterPro"/>
</dbReference>
<keyword evidence="10" id="KW-0472">Membrane</keyword>
<name>A0A9D1DZS3_9BACT</name>
<comment type="subcellular location">
    <subcellularLocation>
        <location evidence="2">Membrane</location>
    </subcellularLocation>
</comment>
<dbReference type="InterPro" id="IPR003660">
    <property type="entry name" value="HAMP_dom"/>
</dbReference>